<dbReference type="GO" id="GO:0005524">
    <property type="term" value="F:ATP binding"/>
    <property type="evidence" value="ECO:0007669"/>
    <property type="project" value="UniProtKB-KW"/>
</dbReference>
<dbReference type="InterPro" id="IPR042197">
    <property type="entry name" value="Apaf_helical"/>
</dbReference>
<dbReference type="PaxDb" id="4097-A0A1S3YAB3"/>
<dbReference type="RefSeq" id="XP_016449039.1">
    <property type="nucleotide sequence ID" value="XM_016593553.1"/>
</dbReference>
<dbReference type="InterPro" id="IPR038005">
    <property type="entry name" value="RX-like_CC"/>
</dbReference>
<dbReference type="PANTHER" id="PTHR23155">
    <property type="entry name" value="DISEASE RESISTANCE PROTEIN RP"/>
    <property type="match status" value="1"/>
</dbReference>
<evidence type="ECO:0000256" key="1">
    <source>
        <dbReference type="ARBA" id="ARBA00008894"/>
    </source>
</evidence>
<protein>
    <submittedName>
        <fullName evidence="9">Late blight resistance protein homolog R1B-17</fullName>
    </submittedName>
</protein>
<dbReference type="InterPro" id="IPR058922">
    <property type="entry name" value="WHD_DRP"/>
</dbReference>
<organism evidence="9">
    <name type="scientific">Nicotiana tabacum</name>
    <name type="common">Common tobacco</name>
    <dbReference type="NCBI Taxonomy" id="4097"/>
    <lineage>
        <taxon>Eukaryota</taxon>
        <taxon>Viridiplantae</taxon>
        <taxon>Streptophyta</taxon>
        <taxon>Embryophyta</taxon>
        <taxon>Tracheophyta</taxon>
        <taxon>Spermatophyta</taxon>
        <taxon>Magnoliopsida</taxon>
        <taxon>eudicotyledons</taxon>
        <taxon>Gunneridae</taxon>
        <taxon>Pentapetalae</taxon>
        <taxon>asterids</taxon>
        <taxon>lamiids</taxon>
        <taxon>Solanales</taxon>
        <taxon>Solanaceae</taxon>
        <taxon>Nicotianoideae</taxon>
        <taxon>Nicotianeae</taxon>
        <taxon>Nicotiana</taxon>
    </lineage>
</organism>
<keyword evidence="5" id="KW-0611">Plant defense</keyword>
<feature type="domain" description="NB-ARC" evidence="7">
    <location>
        <begin position="523"/>
        <end position="685"/>
    </location>
</feature>
<dbReference type="Gene3D" id="1.10.8.430">
    <property type="entry name" value="Helical domain of apoptotic protease-activating factors"/>
    <property type="match status" value="1"/>
</dbReference>
<dbReference type="SMR" id="A0A1S3YAB3"/>
<name>A0A1S3YAB3_TOBAC</name>
<accession>A0A1S3YAB3</accession>
<dbReference type="PANTHER" id="PTHR23155:SF1228">
    <property type="entry name" value="NB-ARC DOMAIN CONTAINING PROTEIN, EXPRESSED"/>
    <property type="match status" value="1"/>
</dbReference>
<evidence type="ECO:0000256" key="6">
    <source>
        <dbReference type="ARBA" id="ARBA00022840"/>
    </source>
</evidence>
<comment type="similarity">
    <text evidence="1">Belongs to the disease resistance NB-LRR family.</text>
</comment>
<dbReference type="SUPFAM" id="SSF52058">
    <property type="entry name" value="L domain-like"/>
    <property type="match status" value="1"/>
</dbReference>
<evidence type="ECO:0000259" key="8">
    <source>
        <dbReference type="Pfam" id="PF23559"/>
    </source>
</evidence>
<dbReference type="Pfam" id="PF00931">
    <property type="entry name" value="NB-ARC"/>
    <property type="match status" value="1"/>
</dbReference>
<evidence type="ECO:0000256" key="3">
    <source>
        <dbReference type="ARBA" id="ARBA00022737"/>
    </source>
</evidence>
<dbReference type="Gene3D" id="3.80.10.10">
    <property type="entry name" value="Ribonuclease Inhibitor"/>
    <property type="match status" value="1"/>
</dbReference>
<evidence type="ECO:0000256" key="5">
    <source>
        <dbReference type="ARBA" id="ARBA00022821"/>
    </source>
</evidence>
<keyword evidence="6" id="KW-0067">ATP-binding</keyword>
<dbReference type="GO" id="GO:0043531">
    <property type="term" value="F:ADP binding"/>
    <property type="evidence" value="ECO:0007669"/>
    <property type="project" value="InterPro"/>
</dbReference>
<evidence type="ECO:0000313" key="9">
    <source>
        <dbReference type="RefSeq" id="XP_016449039.1"/>
    </source>
</evidence>
<gene>
    <name evidence="9" type="primary">LOC107774088</name>
</gene>
<dbReference type="CDD" id="cd14798">
    <property type="entry name" value="RX-CC_like"/>
    <property type="match status" value="1"/>
</dbReference>
<dbReference type="Pfam" id="PF23559">
    <property type="entry name" value="WHD_DRP"/>
    <property type="match status" value="1"/>
</dbReference>
<reference evidence="9" key="1">
    <citation type="submission" date="2025-08" db="UniProtKB">
        <authorList>
            <consortium name="RefSeq"/>
        </authorList>
    </citation>
    <scope>IDENTIFICATION</scope>
</reference>
<dbReference type="FunFam" id="3.40.50.300:FF:001091">
    <property type="entry name" value="Probable disease resistance protein At1g61300"/>
    <property type="match status" value="1"/>
</dbReference>
<sequence length="1061" mass="122388">MRSFPNSTAFANANKCSQMQTSMDRTCDHNFAIAKVLPPAHCSQMRWPLCKYETRICEPDLANAKSADLIHQVSFSAIRKKIDNLAKSSAAMTEEQLDFLLLNLQHLSKYCVEKCYPLVTEYEILHIVCGNIRDFHRLKMNGCVEHEIIKNVLPQFQQMAERVGCFLLYGELIDRDYGLSKPTHTLLKVIPFEVEVIHICHTNLKYSTSAEVGCFIEQLLETSPDILREYLIHLQENMVNVITTRTSGARNIHVKIEFLLMVLINMPKEFIHYNKLFDLLAHVGELIREVSTLVRDLEENSRNEESTNEKNHVTLDLIETIELMKGDLKHLYLKAPDTSLKLVAERKLFVKVRPEHKEGSSLRMQFAHLSVDFPMSDGPLFIHLLLIHLNDLLNSNAYSVALIKEEIGLVKEDLELIRSIFVNVEQELYKDLWARVSDLAYEAKDVIDSIIVRDNDLLLLIFSLPFVIEKIKLIKEKISNLLEKILKNKCLIIVNSLTKHVERKPLKTDQLIVGFKEETYLIISKLTSGLKMLDVISITSIPGSGKTTLAYKVYNDKSVSSHFDIRAWCTVDTKYVEKKLLENIFNQVTGSTLKVIENIDVADELRKNLFRKRFLIVLDDLWDTATLDELARPFPEARKGSRIILATRDKKVALHAQCHSDPLDLRSLRQEESLELLQKRVFGKESLPDELLDVGKRVVKNCKGLPLVVHLIAGVVARKENKKSVWLEVLNSLHSFIFQKEEDVMKAIALSYDHLPDHVNPCLLDLASYEKDTKIPADHMKRLWRAKGFVEHTETNNVEEVMDVYLENLISSSLVISFNEIGNGRTYQIHDLVHHFCLLKAREEKLFDEISSNALSSSSSSDLMPREMQFLYDDEDFGHNDFVIFDSKKKRHSGKHLYSLLIYGHELDNSLYNICHLRHLRFLRVLELYGSFIKVDDYLLNEICTLVHLRFLNIKTKIKSLPSTFLNFWNLKILKVKNDGSPLILLLTIWNLVKLQVLVINDCSFFDLDTDKPIKVAEDSKLENLRELWGFKLSYSKDIKDIFILPKGILPFYQKAIFYNI</sequence>
<dbReference type="AlphaFoldDB" id="A0A1S3YAB3"/>
<dbReference type="InterPro" id="IPR002182">
    <property type="entry name" value="NB-ARC"/>
</dbReference>
<dbReference type="InterPro" id="IPR044974">
    <property type="entry name" value="Disease_R_plants"/>
</dbReference>
<dbReference type="Gene3D" id="3.40.50.300">
    <property type="entry name" value="P-loop containing nucleotide triphosphate hydrolases"/>
    <property type="match status" value="1"/>
</dbReference>
<dbReference type="KEGG" id="nta:107774088"/>
<keyword evidence="3" id="KW-0677">Repeat</keyword>
<dbReference type="InterPro" id="IPR032675">
    <property type="entry name" value="LRR_dom_sf"/>
</dbReference>
<evidence type="ECO:0000256" key="2">
    <source>
        <dbReference type="ARBA" id="ARBA00022614"/>
    </source>
</evidence>
<feature type="domain" description="Disease resistance protein winged helix" evidence="8">
    <location>
        <begin position="769"/>
        <end position="836"/>
    </location>
</feature>
<dbReference type="Gene3D" id="1.10.10.10">
    <property type="entry name" value="Winged helix-like DNA-binding domain superfamily/Winged helix DNA-binding domain"/>
    <property type="match status" value="1"/>
</dbReference>
<dbReference type="InterPro" id="IPR027417">
    <property type="entry name" value="P-loop_NTPase"/>
</dbReference>
<dbReference type="OrthoDB" id="1357022at2759"/>
<dbReference type="SUPFAM" id="SSF52540">
    <property type="entry name" value="P-loop containing nucleoside triphosphate hydrolases"/>
    <property type="match status" value="1"/>
</dbReference>
<dbReference type="GO" id="GO:0006952">
    <property type="term" value="P:defense response"/>
    <property type="evidence" value="ECO:0007669"/>
    <property type="project" value="UniProtKB-KW"/>
</dbReference>
<dbReference type="InterPro" id="IPR036388">
    <property type="entry name" value="WH-like_DNA-bd_sf"/>
</dbReference>
<evidence type="ECO:0000256" key="4">
    <source>
        <dbReference type="ARBA" id="ARBA00022741"/>
    </source>
</evidence>
<dbReference type="STRING" id="4097.A0A1S3YAB3"/>
<dbReference type="PRINTS" id="PR00364">
    <property type="entry name" value="DISEASERSIST"/>
</dbReference>
<evidence type="ECO:0000259" key="7">
    <source>
        <dbReference type="Pfam" id="PF00931"/>
    </source>
</evidence>
<keyword evidence="4" id="KW-0547">Nucleotide-binding</keyword>
<proteinExistence type="inferred from homology"/>
<keyword evidence="2" id="KW-0433">Leucine-rich repeat</keyword>